<gene>
    <name evidence="5" type="ORF">IX38_06800</name>
</gene>
<dbReference type="SUPFAM" id="SSF49464">
    <property type="entry name" value="Carboxypeptidase regulatory domain-like"/>
    <property type="match status" value="1"/>
</dbReference>
<accession>A0A085ZVK2</accession>
<dbReference type="eggNOG" id="COG4772">
    <property type="taxonomic scope" value="Bacteria"/>
</dbReference>
<dbReference type="RefSeq" id="WP_034703022.1">
    <property type="nucleotide sequence ID" value="NZ_JPRO01000003.1"/>
</dbReference>
<dbReference type="InterPro" id="IPR008969">
    <property type="entry name" value="CarboxyPept-like_regulatory"/>
</dbReference>
<evidence type="ECO:0000259" key="4">
    <source>
        <dbReference type="Pfam" id="PF14905"/>
    </source>
</evidence>
<proteinExistence type="predicted"/>
<dbReference type="SUPFAM" id="SSF56935">
    <property type="entry name" value="Porins"/>
    <property type="match status" value="1"/>
</dbReference>
<comment type="subcellular location">
    <subcellularLocation>
        <location evidence="1">Cell outer membrane</location>
    </subcellularLocation>
</comment>
<evidence type="ECO:0000256" key="2">
    <source>
        <dbReference type="ARBA" id="ARBA00023136"/>
    </source>
</evidence>
<dbReference type="EMBL" id="JPRO01000003">
    <property type="protein sequence ID" value="KFF08466.1"/>
    <property type="molecule type" value="Genomic_DNA"/>
</dbReference>
<keyword evidence="3" id="KW-0998">Cell outer membrane</keyword>
<keyword evidence="5" id="KW-0675">Receptor</keyword>
<keyword evidence="6" id="KW-1185">Reference proteome</keyword>
<evidence type="ECO:0000256" key="1">
    <source>
        <dbReference type="ARBA" id="ARBA00004442"/>
    </source>
</evidence>
<dbReference type="Pfam" id="PF13715">
    <property type="entry name" value="CarbopepD_reg_2"/>
    <property type="match status" value="1"/>
</dbReference>
<dbReference type="GO" id="GO:0009279">
    <property type="term" value="C:cell outer membrane"/>
    <property type="evidence" value="ECO:0007669"/>
    <property type="project" value="UniProtKB-SubCell"/>
</dbReference>
<dbReference type="OrthoDB" id="8764943at2"/>
<dbReference type="Pfam" id="PF14905">
    <property type="entry name" value="OMP_b-brl_3"/>
    <property type="match status" value="1"/>
</dbReference>
<evidence type="ECO:0000256" key="3">
    <source>
        <dbReference type="ARBA" id="ARBA00023237"/>
    </source>
</evidence>
<dbReference type="STRING" id="421531.IX38_06800"/>
<keyword evidence="2" id="KW-0472">Membrane</keyword>
<organism evidence="5 6">
    <name type="scientific">Chryseobacterium luteum</name>
    <dbReference type="NCBI Taxonomy" id="421531"/>
    <lineage>
        <taxon>Bacteria</taxon>
        <taxon>Pseudomonadati</taxon>
        <taxon>Bacteroidota</taxon>
        <taxon>Flavobacteriia</taxon>
        <taxon>Flavobacteriales</taxon>
        <taxon>Weeksellaceae</taxon>
        <taxon>Chryseobacterium group</taxon>
        <taxon>Chryseobacterium</taxon>
    </lineage>
</organism>
<dbReference type="AlphaFoldDB" id="A0A085ZVK2"/>
<name>A0A085ZVK2_9FLAO</name>
<dbReference type="Proteomes" id="UP000028703">
    <property type="component" value="Unassembled WGS sequence"/>
</dbReference>
<sequence length="790" mass="91382">MYKFLFFLCLPVLMFSQQRKIEGTVVNTQNEKLPLVSIEVYNLQNALIKKITTNESGDFTLEGISEKSVKLVIKDLEYMQFEKELELDKQENLLQIVLKKEVQEIQEVIMTKQKPLVKRKIDRLEFNVENSNISSLNAWEILKKTPGITASNDVLAIKGSQSILVTINDKKVMLTGDELKNLLENTQGDEVKSVEVITNPPAKYEASGSAVLNIVMKKNKIEGYRGILSSKYVQTQYAKGVAGISQYYKKDKLSLMASYYLGSGTYYREGTDYVNYVEDKTRWVSTMNRKDRNKSQNTLNFNVEYEIDSLTNASLNYSGSFSPKSFGTYHVPTLIYNSQNMVESDYITINDHQSRSINNSLSFQVERKLSKKSKLTWTNYFAGNNARKYQNVITALNFANQAPNENNFVTNNKSNVQLYSTQADYQWKNDQWELESGAKYSFVKTDSQLEFSDNENGVLQYRGDKSNAFDYKEHNFGLYSSLAYNPGKWNFKAGLRAEKTDLEGVVSEPYEINKNSYWKFFPTLYAQYTTGSNHQFGLSYGKRISRPSYSWLNPAKSYYNLFSYFQGDPKLKSTIIHNLNLTYTWKEWNLDFYYRKEIYPSMEISYQEPSTNSLIYHYTNIEKGQAYGLSVYKNFQIKPWWSLSVSENLEHNENYFVGVDDILYKNNVWNLSSDISTSFTLDKSTDWKLEIGHRYNSPSIQGTFRISGSSTAYLVMNKKFFNKKLDASLFFNDIFKTSGEKISTKYANQDNYFLDYRDTQSVSVSLKFNFGNQAVKNAKTIKKTEELNRL</sequence>
<feature type="domain" description="Outer membrane protein beta-barrel" evidence="4">
    <location>
        <begin position="371"/>
        <end position="767"/>
    </location>
</feature>
<dbReference type="InterPro" id="IPR041700">
    <property type="entry name" value="OMP_b-brl_3"/>
</dbReference>
<evidence type="ECO:0000313" key="6">
    <source>
        <dbReference type="Proteomes" id="UP000028703"/>
    </source>
</evidence>
<dbReference type="Gene3D" id="2.40.170.20">
    <property type="entry name" value="TonB-dependent receptor, beta-barrel domain"/>
    <property type="match status" value="1"/>
</dbReference>
<reference evidence="5 6" key="1">
    <citation type="submission" date="2014-07" db="EMBL/GenBank/DDBJ databases">
        <title>Genome of Chryseobacterium luteum DSM 18605.</title>
        <authorList>
            <person name="Stropko S.J."/>
            <person name="Pipes S.E."/>
            <person name="Newman J.D."/>
        </authorList>
    </citation>
    <scope>NUCLEOTIDE SEQUENCE [LARGE SCALE GENOMIC DNA]</scope>
    <source>
        <strain evidence="5 6">DSM 18605</strain>
    </source>
</reference>
<evidence type="ECO:0000313" key="5">
    <source>
        <dbReference type="EMBL" id="KFF08466.1"/>
    </source>
</evidence>
<dbReference type="InterPro" id="IPR036942">
    <property type="entry name" value="Beta-barrel_TonB_sf"/>
</dbReference>
<protein>
    <submittedName>
        <fullName evidence="5">TonB-dependent receptor</fullName>
    </submittedName>
</protein>
<comment type="caution">
    <text evidence="5">The sequence shown here is derived from an EMBL/GenBank/DDBJ whole genome shotgun (WGS) entry which is preliminary data.</text>
</comment>